<evidence type="ECO:0000313" key="2">
    <source>
        <dbReference type="EMBL" id="QPC80835.1"/>
    </source>
</evidence>
<keyword evidence="1" id="KW-0472">Membrane</keyword>
<protein>
    <recommendedName>
        <fullName evidence="4">DUF1573 domain-containing protein</fullName>
    </recommendedName>
</protein>
<feature type="transmembrane region" description="Helical" evidence="1">
    <location>
        <begin position="29"/>
        <end position="47"/>
    </location>
</feature>
<dbReference type="Proteomes" id="UP000594468">
    <property type="component" value="Chromosome"/>
</dbReference>
<organism evidence="2 3">
    <name type="scientific">Phototrophicus methaneseepsis</name>
    <dbReference type="NCBI Taxonomy" id="2710758"/>
    <lineage>
        <taxon>Bacteria</taxon>
        <taxon>Bacillati</taxon>
        <taxon>Chloroflexota</taxon>
        <taxon>Candidatus Thermofontia</taxon>
        <taxon>Phototrophicales</taxon>
        <taxon>Phototrophicaceae</taxon>
        <taxon>Phototrophicus</taxon>
    </lineage>
</organism>
<keyword evidence="1" id="KW-0812">Transmembrane</keyword>
<dbReference type="Gene3D" id="2.60.40.10">
    <property type="entry name" value="Immunoglobulins"/>
    <property type="match status" value="1"/>
</dbReference>
<dbReference type="KEGG" id="pmet:G4Y79_14075"/>
<evidence type="ECO:0000313" key="3">
    <source>
        <dbReference type="Proteomes" id="UP000594468"/>
    </source>
</evidence>
<proteinExistence type="predicted"/>
<accession>A0A7S8IBT9</accession>
<dbReference type="RefSeq" id="WP_195168910.1">
    <property type="nucleotide sequence ID" value="NZ_CP062983.1"/>
</dbReference>
<reference evidence="2 3" key="1">
    <citation type="submission" date="2020-02" db="EMBL/GenBank/DDBJ databases">
        <authorList>
            <person name="Zheng R.K."/>
            <person name="Sun C.M."/>
        </authorList>
    </citation>
    <scope>NUCLEOTIDE SEQUENCE [LARGE SCALE GENOMIC DNA]</scope>
    <source>
        <strain evidence="3">rifampicinis</strain>
    </source>
</reference>
<evidence type="ECO:0000256" key="1">
    <source>
        <dbReference type="SAM" id="Phobius"/>
    </source>
</evidence>
<gene>
    <name evidence="2" type="ORF">G4Y79_14075</name>
</gene>
<dbReference type="InterPro" id="IPR013783">
    <property type="entry name" value="Ig-like_fold"/>
</dbReference>
<keyword evidence="3" id="KW-1185">Reference proteome</keyword>
<evidence type="ECO:0008006" key="4">
    <source>
        <dbReference type="Google" id="ProtNLM"/>
    </source>
</evidence>
<keyword evidence="1" id="KW-1133">Transmembrane helix</keyword>
<sequence length="173" mass="19048">MTKYGKRKVIEQKPVQPLVKSLSQIPSQVVAGVAVVATIAVVVILAWPKSTVPADFEPQVFGAPSLAVLSDEVIDHGDLPVNQFVETEFVVQNVGDEILHILDMPQMEVIEGCCPSPIMVDDRSLSPGEITTIRTRFTMHPGMDGPHEFRVHVRTTDPEQPDKELTILSNWVS</sequence>
<name>A0A7S8IBT9_9CHLR</name>
<dbReference type="EMBL" id="CP062983">
    <property type="protein sequence ID" value="QPC80835.1"/>
    <property type="molecule type" value="Genomic_DNA"/>
</dbReference>
<dbReference type="AlphaFoldDB" id="A0A7S8IBT9"/>